<dbReference type="PANTHER" id="PTHR47529:SF1">
    <property type="entry name" value="PERIPLASMIC CHAPERONE PPID"/>
    <property type="match status" value="1"/>
</dbReference>
<keyword evidence="7" id="KW-0143">Chaperone</keyword>
<dbReference type="InterPro" id="IPR052029">
    <property type="entry name" value="PpiD_chaperone"/>
</dbReference>
<keyword evidence="11" id="KW-0413">Isomerase</keyword>
<evidence type="ECO:0000313" key="15">
    <source>
        <dbReference type="Proteomes" id="UP000696931"/>
    </source>
</evidence>
<dbReference type="GO" id="GO:0003755">
    <property type="term" value="F:peptidyl-prolyl cis-trans isomerase activity"/>
    <property type="evidence" value="ECO:0007669"/>
    <property type="project" value="UniProtKB-KW"/>
</dbReference>
<comment type="caution">
    <text evidence="14">The sequence shown here is derived from an EMBL/GenBank/DDBJ whole genome shotgun (WGS) entry which is preliminary data.</text>
</comment>
<evidence type="ECO:0000256" key="9">
    <source>
        <dbReference type="ARBA" id="ARBA00040743"/>
    </source>
</evidence>
<keyword evidence="4 12" id="KW-0812">Transmembrane</keyword>
<dbReference type="SUPFAM" id="SSF54534">
    <property type="entry name" value="FKBP-like"/>
    <property type="match status" value="2"/>
</dbReference>
<dbReference type="InterPro" id="IPR046357">
    <property type="entry name" value="PPIase_dom_sf"/>
</dbReference>
<feature type="domain" description="PpiC" evidence="13">
    <location>
        <begin position="238"/>
        <end position="337"/>
    </location>
</feature>
<dbReference type="Pfam" id="PF00639">
    <property type="entry name" value="Rotamase"/>
    <property type="match status" value="1"/>
</dbReference>
<organism evidence="14 15">
    <name type="scientific">Eiseniibacteriota bacterium</name>
    <dbReference type="NCBI Taxonomy" id="2212470"/>
    <lineage>
        <taxon>Bacteria</taxon>
        <taxon>Candidatus Eiseniibacteriota</taxon>
    </lineage>
</organism>
<comment type="similarity">
    <text evidence="8">Belongs to the PpiD chaperone family.</text>
</comment>
<comment type="subcellular location">
    <subcellularLocation>
        <location evidence="1">Cell inner membrane</location>
        <topology evidence="1">Single-pass type II membrane protein</topology>
        <orientation evidence="1">Periplasmic side</orientation>
    </subcellularLocation>
</comment>
<gene>
    <name evidence="14" type="ORF">HZA61_06015</name>
</gene>
<dbReference type="Gene3D" id="3.10.50.40">
    <property type="match status" value="2"/>
</dbReference>
<evidence type="ECO:0000256" key="6">
    <source>
        <dbReference type="ARBA" id="ARBA00023136"/>
    </source>
</evidence>
<dbReference type="EMBL" id="JACRIW010000041">
    <property type="protein sequence ID" value="MBI5169022.1"/>
    <property type="molecule type" value="Genomic_DNA"/>
</dbReference>
<dbReference type="SUPFAM" id="SSF109998">
    <property type="entry name" value="Triger factor/SurA peptide-binding domain-like"/>
    <property type="match status" value="1"/>
</dbReference>
<evidence type="ECO:0000256" key="7">
    <source>
        <dbReference type="ARBA" id="ARBA00023186"/>
    </source>
</evidence>
<dbReference type="InterPro" id="IPR000297">
    <property type="entry name" value="PPIase_PpiC"/>
</dbReference>
<evidence type="ECO:0000256" key="8">
    <source>
        <dbReference type="ARBA" id="ARBA00038408"/>
    </source>
</evidence>
<evidence type="ECO:0000256" key="11">
    <source>
        <dbReference type="PROSITE-ProRule" id="PRU00278"/>
    </source>
</evidence>
<dbReference type="Pfam" id="PF13623">
    <property type="entry name" value="SurA_N_2"/>
    <property type="match status" value="1"/>
</dbReference>
<keyword evidence="2" id="KW-1003">Cell membrane</keyword>
<evidence type="ECO:0000256" key="1">
    <source>
        <dbReference type="ARBA" id="ARBA00004382"/>
    </source>
</evidence>
<keyword evidence="5 12" id="KW-1133">Transmembrane helix</keyword>
<keyword evidence="6 12" id="KW-0472">Membrane</keyword>
<evidence type="ECO:0000256" key="4">
    <source>
        <dbReference type="ARBA" id="ARBA00022692"/>
    </source>
</evidence>
<name>A0A933SAL2_UNCEI</name>
<sequence length="608" mass="66643">MLGYLRSGNKRTKAIWLIVTVATVVTFLLGFSFFGSMGHDPSNSGATGDYGSVNGEKVTADMWRSAVAVAKENYRQRFNTEPADRDMRSVEQQAWRSLVNQRLMAQEAQKSGLTISDRDVVVGMRTSPPNAVFLNPAFQTDGKFDPQKYQMALVDPRINWKPYEDQVREELPVRRLQERLMSSLKLSEGELREAFLDRFQSLSAVIVQVPPADTGRSSGSDEELKKVFERYRTRMAAPARTQLEVLSIPVEYSEAEVNAAMDISRGLFERARGGEDFAMLAMTNSEGPNANRGGVIDRWINPMELGPIGQTIAAHKPGDVIDPYREGGQVMIFKILDPARDSVAQNPPYPGAVKLAQIVTKISVTDESRRAQYEKARKVAAEARSGGLAKAATAHGLVTTKTGFFDLNNMPPSLFGAPEAGDWGVAHKKGDVSPVFAGVDEFIIVQVESQHLAGAPTFDEVKEQLRQIADVEARVEMSKARADRLATAVKGGATLEAAAAAEGLSAMPVNMSRQQPDPRLAASPEFQGALWGSQPGKVVGPFRSPGGWFMGRVTSVQTPPDSLWNNDQMKGQLTTDILSRRQRSFFDGYLTRLRTSAKVVDNRVGSSE</sequence>
<protein>
    <recommendedName>
        <fullName evidence="9">Periplasmic chaperone PpiD</fullName>
    </recommendedName>
    <alternativeName>
        <fullName evidence="10">Periplasmic folding chaperone</fullName>
    </alternativeName>
</protein>
<dbReference type="Gene3D" id="1.10.4030.10">
    <property type="entry name" value="Porin chaperone SurA, peptide-binding domain"/>
    <property type="match status" value="1"/>
</dbReference>
<evidence type="ECO:0000313" key="14">
    <source>
        <dbReference type="EMBL" id="MBI5169022.1"/>
    </source>
</evidence>
<dbReference type="GO" id="GO:0005886">
    <property type="term" value="C:plasma membrane"/>
    <property type="evidence" value="ECO:0007669"/>
    <property type="project" value="UniProtKB-SubCell"/>
</dbReference>
<dbReference type="InterPro" id="IPR027304">
    <property type="entry name" value="Trigger_fact/SurA_dom_sf"/>
</dbReference>
<dbReference type="PROSITE" id="PS50198">
    <property type="entry name" value="PPIC_PPIASE_2"/>
    <property type="match status" value="1"/>
</dbReference>
<evidence type="ECO:0000256" key="2">
    <source>
        <dbReference type="ARBA" id="ARBA00022475"/>
    </source>
</evidence>
<proteinExistence type="inferred from homology"/>
<evidence type="ECO:0000259" key="13">
    <source>
        <dbReference type="PROSITE" id="PS50198"/>
    </source>
</evidence>
<evidence type="ECO:0000256" key="10">
    <source>
        <dbReference type="ARBA" id="ARBA00042775"/>
    </source>
</evidence>
<feature type="transmembrane region" description="Helical" evidence="12">
    <location>
        <begin position="14"/>
        <end position="34"/>
    </location>
</feature>
<dbReference type="AlphaFoldDB" id="A0A933SAL2"/>
<keyword evidence="11" id="KW-0697">Rotamase</keyword>
<accession>A0A933SAL2</accession>
<evidence type="ECO:0000256" key="12">
    <source>
        <dbReference type="SAM" id="Phobius"/>
    </source>
</evidence>
<keyword evidence="3" id="KW-0997">Cell inner membrane</keyword>
<evidence type="ECO:0000256" key="5">
    <source>
        <dbReference type="ARBA" id="ARBA00022989"/>
    </source>
</evidence>
<evidence type="ECO:0000256" key="3">
    <source>
        <dbReference type="ARBA" id="ARBA00022519"/>
    </source>
</evidence>
<dbReference type="PANTHER" id="PTHR47529">
    <property type="entry name" value="PEPTIDYL-PROLYL CIS-TRANS ISOMERASE D"/>
    <property type="match status" value="1"/>
</dbReference>
<dbReference type="Proteomes" id="UP000696931">
    <property type="component" value="Unassembled WGS sequence"/>
</dbReference>
<reference evidence="14" key="1">
    <citation type="submission" date="2020-07" db="EMBL/GenBank/DDBJ databases">
        <title>Huge and variable diversity of episymbiotic CPR bacteria and DPANN archaea in groundwater ecosystems.</title>
        <authorList>
            <person name="He C.Y."/>
            <person name="Keren R."/>
            <person name="Whittaker M."/>
            <person name="Farag I.F."/>
            <person name="Doudna J."/>
            <person name="Cate J.H.D."/>
            <person name="Banfield J.F."/>
        </authorList>
    </citation>
    <scope>NUCLEOTIDE SEQUENCE</scope>
    <source>
        <strain evidence="14">NC_groundwater_1813_Pr3_B-0.1um_71_17</strain>
    </source>
</reference>